<evidence type="ECO:0000259" key="1">
    <source>
        <dbReference type="Pfam" id="PF13452"/>
    </source>
</evidence>
<keyword evidence="3" id="KW-1185">Reference proteome</keyword>
<dbReference type="AlphaFoldDB" id="A0A2V4B0A4"/>
<dbReference type="SUPFAM" id="SSF54637">
    <property type="entry name" value="Thioesterase/thiol ester dehydrase-isomerase"/>
    <property type="match status" value="2"/>
</dbReference>
<name>A0A2V4B0A4_9PSEU</name>
<accession>A0A2V4B0A4</accession>
<comment type="caution">
    <text evidence="2">The sequence shown here is derived from an EMBL/GenBank/DDBJ whole genome shotgun (WGS) entry which is preliminary data.</text>
</comment>
<dbReference type="PANTHER" id="PTHR28152:SF1">
    <property type="entry name" value="HYDROXYACYL-THIOESTER DEHYDRATASE TYPE 2, MITOCHONDRIAL"/>
    <property type="match status" value="1"/>
</dbReference>
<dbReference type="Proteomes" id="UP000249915">
    <property type="component" value="Unassembled WGS sequence"/>
</dbReference>
<gene>
    <name evidence="2" type="ORF">BAY60_14955</name>
</gene>
<dbReference type="InterPro" id="IPR029069">
    <property type="entry name" value="HotDog_dom_sf"/>
</dbReference>
<reference evidence="2 3" key="1">
    <citation type="submission" date="2016-07" db="EMBL/GenBank/DDBJ databases">
        <title>Draft genome sequence of Prauserella muralis DSM 45305, isolated from a mould-covered wall in an indoor environment.</title>
        <authorList>
            <person name="Ruckert C."/>
            <person name="Albersmeier A."/>
            <person name="Jiang C.-L."/>
            <person name="Jiang Y."/>
            <person name="Kalinowski J."/>
            <person name="Schneider O."/>
            <person name="Winkler A."/>
            <person name="Zotchev S.B."/>
        </authorList>
    </citation>
    <scope>NUCLEOTIDE SEQUENCE [LARGE SCALE GENOMIC DNA]</scope>
    <source>
        <strain evidence="2 3">DSM 45305</strain>
    </source>
</reference>
<dbReference type="PANTHER" id="PTHR28152">
    <property type="entry name" value="HYDROXYACYL-THIOESTER DEHYDRATASE TYPE 2, MITOCHONDRIAL"/>
    <property type="match status" value="1"/>
</dbReference>
<organism evidence="2 3">
    <name type="scientific">Prauserella muralis</name>
    <dbReference type="NCBI Taxonomy" id="588067"/>
    <lineage>
        <taxon>Bacteria</taxon>
        <taxon>Bacillati</taxon>
        <taxon>Actinomycetota</taxon>
        <taxon>Actinomycetes</taxon>
        <taxon>Pseudonocardiales</taxon>
        <taxon>Pseudonocardiaceae</taxon>
        <taxon>Prauserella</taxon>
    </lineage>
</organism>
<protein>
    <submittedName>
        <fullName evidence="2">Mesaconyl-C4 CoA hydratase</fullName>
    </submittedName>
</protein>
<dbReference type="Pfam" id="PF13452">
    <property type="entry name" value="FAS1_DH_region"/>
    <property type="match status" value="1"/>
</dbReference>
<dbReference type="RefSeq" id="WP_112281698.1">
    <property type="nucleotide sequence ID" value="NZ_MASW01000002.1"/>
</dbReference>
<evidence type="ECO:0000313" key="3">
    <source>
        <dbReference type="Proteomes" id="UP000249915"/>
    </source>
</evidence>
<dbReference type="InterPro" id="IPR039569">
    <property type="entry name" value="FAS1-like_DH_region"/>
</dbReference>
<dbReference type="OrthoDB" id="7183822at2"/>
<dbReference type="Gene3D" id="3.10.129.10">
    <property type="entry name" value="Hotdog Thioesterase"/>
    <property type="match status" value="1"/>
</dbReference>
<feature type="domain" description="FAS1-like dehydratase" evidence="1">
    <location>
        <begin position="69"/>
        <end position="131"/>
    </location>
</feature>
<dbReference type="EMBL" id="MASW01000002">
    <property type="protein sequence ID" value="PXY27690.1"/>
    <property type="molecule type" value="Genomic_DNA"/>
</dbReference>
<dbReference type="GO" id="GO:0019171">
    <property type="term" value="F:(3R)-hydroxyacyl-[acyl-carrier-protein] dehydratase activity"/>
    <property type="evidence" value="ECO:0007669"/>
    <property type="project" value="TreeGrafter"/>
</dbReference>
<proteinExistence type="predicted"/>
<evidence type="ECO:0000313" key="2">
    <source>
        <dbReference type="EMBL" id="PXY27690.1"/>
    </source>
</evidence>
<dbReference type="InterPro" id="IPR052741">
    <property type="entry name" value="Mitochondrial_HTD2"/>
</dbReference>
<sequence length="275" mass="29981">MSEVVERTELLLPEPALALGALLEVPVPDLERGEGLPLLWHWVYLLDRPRQSDLGADGHPVRGGVPAPPAQGRRRMWAGGRVRTPGVLRCGEPATRRSEVASVRDKHGRSGRLTFVTVRHRIEQHGRVVVEEEQDIVYRDAASATPAPATADEAAVSPPGGDEWALDITPTLLFRFSALTYNAHRIHYDRDYATQVEGYPGLLTHGPLQALAMAEAARATGHTGGAAFEYRLTAPLFDHQGLIARAQPGNGTSTTAVRDLHGRRTAHGTLSRFDR</sequence>